<accession>A0A7X0ITV1</accession>
<keyword evidence="6" id="KW-0547">Nucleotide-binding</keyword>
<keyword evidence="7 10" id="KW-0418">Kinase</keyword>
<evidence type="ECO:0000313" key="10">
    <source>
        <dbReference type="EMBL" id="MBB6487080.1"/>
    </source>
</evidence>
<dbReference type="AlphaFoldDB" id="A0A7X0ITV1"/>
<evidence type="ECO:0000259" key="9">
    <source>
        <dbReference type="PROSITE" id="PS50112"/>
    </source>
</evidence>
<dbReference type="PANTHER" id="PTHR41523">
    <property type="entry name" value="TWO-COMPONENT SYSTEM SENSOR PROTEIN"/>
    <property type="match status" value="1"/>
</dbReference>
<dbReference type="EMBL" id="JACHBG010000011">
    <property type="protein sequence ID" value="MBB6487080.1"/>
    <property type="molecule type" value="Genomic_DNA"/>
</dbReference>
<keyword evidence="8" id="KW-0067">ATP-binding</keyword>
<evidence type="ECO:0000256" key="5">
    <source>
        <dbReference type="ARBA" id="ARBA00022679"/>
    </source>
</evidence>
<keyword evidence="5" id="KW-0808">Transferase</keyword>
<proteinExistence type="predicted"/>
<name>A0A7X0ITV1_9HYPH</name>
<evidence type="ECO:0000256" key="2">
    <source>
        <dbReference type="ARBA" id="ARBA00012438"/>
    </source>
</evidence>
<dbReference type="InterPro" id="IPR035965">
    <property type="entry name" value="PAS-like_dom_sf"/>
</dbReference>
<dbReference type="Pfam" id="PF08448">
    <property type="entry name" value="PAS_4"/>
    <property type="match status" value="1"/>
</dbReference>
<feature type="domain" description="PAS" evidence="9">
    <location>
        <begin position="13"/>
        <end position="61"/>
    </location>
</feature>
<comment type="catalytic activity">
    <reaction evidence="1">
        <text>ATP + protein L-histidine = ADP + protein N-phospho-L-histidine.</text>
        <dbReference type="EC" id="2.7.13.3"/>
    </reaction>
</comment>
<sequence>MMLEDLYRLLRSGHAQAQGVVDTMTQPIVVLDQNLCVSTVNNAFLETFKVEREDILGNSLFDLGNGQWDIAELRRLIDEVIPKAAAIIGFEVMHNFPAIGQRTFLVDARRLVHTDDNSTNILVIFDDVTERQRRDAEKDFIIAETRHRMRNLFAVVRSLAMRMDAEGLTGIDYRNRFLGRLEVTLRAQEIAAVNEATDFETLLRRTVSDSGVSRLHCEGTAMQIPGSKIVPISMMFHELATNALKYGALSAPSGALHVGWLQEGGSENRPHLVFRWRETGGPTVAPPKRRGYGTELIEGTCRHLGGTVELNFDPEGLVVTVKLPWEPHVQT</sequence>
<dbReference type="PROSITE" id="PS50112">
    <property type="entry name" value="PAS"/>
    <property type="match status" value="1"/>
</dbReference>
<dbReference type="RefSeq" id="WP_184707596.1">
    <property type="nucleotide sequence ID" value="NZ_JACHBG010000011.1"/>
</dbReference>
<protein>
    <recommendedName>
        <fullName evidence="3">Blue-light-activated histidine kinase</fullName>
        <ecNumber evidence="2">2.7.13.3</ecNumber>
    </recommendedName>
</protein>
<dbReference type="SMART" id="SM00911">
    <property type="entry name" value="HWE_HK"/>
    <property type="match status" value="1"/>
</dbReference>
<organism evidence="10 11">
    <name type="scientific">Rhizobium lusitanum</name>
    <dbReference type="NCBI Taxonomy" id="293958"/>
    <lineage>
        <taxon>Bacteria</taxon>
        <taxon>Pseudomonadati</taxon>
        <taxon>Pseudomonadota</taxon>
        <taxon>Alphaproteobacteria</taxon>
        <taxon>Hyphomicrobiales</taxon>
        <taxon>Rhizobiaceae</taxon>
        <taxon>Rhizobium/Agrobacterium group</taxon>
        <taxon>Rhizobium</taxon>
    </lineage>
</organism>
<dbReference type="Gene3D" id="3.30.565.10">
    <property type="entry name" value="Histidine kinase-like ATPase, C-terminal domain"/>
    <property type="match status" value="1"/>
</dbReference>
<evidence type="ECO:0000256" key="3">
    <source>
        <dbReference type="ARBA" id="ARBA00021740"/>
    </source>
</evidence>
<reference evidence="10 11" key="1">
    <citation type="submission" date="2020-08" db="EMBL/GenBank/DDBJ databases">
        <title>Genomic Encyclopedia of Type Strains, Phase IV (KMG-V): Genome sequencing to study the core and pangenomes of soil and plant-associated prokaryotes.</title>
        <authorList>
            <person name="Whitman W."/>
        </authorList>
    </citation>
    <scope>NUCLEOTIDE SEQUENCE [LARGE SCALE GENOMIC DNA]</scope>
    <source>
        <strain evidence="10 11">SEMIA 4060</strain>
    </source>
</reference>
<dbReference type="EC" id="2.7.13.3" evidence="2"/>
<dbReference type="SMART" id="SM00091">
    <property type="entry name" value="PAS"/>
    <property type="match status" value="1"/>
</dbReference>
<dbReference type="Gene3D" id="3.30.450.20">
    <property type="entry name" value="PAS domain"/>
    <property type="match status" value="1"/>
</dbReference>
<dbReference type="SUPFAM" id="SSF55874">
    <property type="entry name" value="ATPase domain of HSP90 chaperone/DNA topoisomerase II/histidine kinase"/>
    <property type="match status" value="1"/>
</dbReference>
<comment type="caution">
    <text evidence="10">The sequence shown here is derived from an EMBL/GenBank/DDBJ whole genome shotgun (WGS) entry which is preliminary data.</text>
</comment>
<dbReference type="CDD" id="cd00130">
    <property type="entry name" value="PAS"/>
    <property type="match status" value="1"/>
</dbReference>
<dbReference type="InterPro" id="IPR000014">
    <property type="entry name" value="PAS"/>
</dbReference>
<dbReference type="GO" id="GO:0004673">
    <property type="term" value="F:protein histidine kinase activity"/>
    <property type="evidence" value="ECO:0007669"/>
    <property type="project" value="UniProtKB-EC"/>
</dbReference>
<evidence type="ECO:0000256" key="7">
    <source>
        <dbReference type="ARBA" id="ARBA00022777"/>
    </source>
</evidence>
<dbReference type="InterPro" id="IPR011102">
    <property type="entry name" value="Sig_transdc_His_kinase_HWE"/>
</dbReference>
<evidence type="ECO:0000256" key="8">
    <source>
        <dbReference type="ARBA" id="ARBA00022840"/>
    </source>
</evidence>
<gene>
    <name evidence="10" type="ORF">GGD46_004380</name>
</gene>
<dbReference type="PANTHER" id="PTHR41523:SF7">
    <property type="entry name" value="HISTIDINE KINASE"/>
    <property type="match status" value="1"/>
</dbReference>
<dbReference type="InterPro" id="IPR013656">
    <property type="entry name" value="PAS_4"/>
</dbReference>
<dbReference type="InterPro" id="IPR036890">
    <property type="entry name" value="HATPase_C_sf"/>
</dbReference>
<evidence type="ECO:0000313" key="11">
    <source>
        <dbReference type="Proteomes" id="UP000565576"/>
    </source>
</evidence>
<evidence type="ECO:0000256" key="6">
    <source>
        <dbReference type="ARBA" id="ARBA00022741"/>
    </source>
</evidence>
<evidence type="ECO:0000256" key="1">
    <source>
        <dbReference type="ARBA" id="ARBA00000085"/>
    </source>
</evidence>
<dbReference type="GO" id="GO:0005524">
    <property type="term" value="F:ATP binding"/>
    <property type="evidence" value="ECO:0007669"/>
    <property type="project" value="UniProtKB-KW"/>
</dbReference>
<dbReference type="Proteomes" id="UP000565576">
    <property type="component" value="Unassembled WGS sequence"/>
</dbReference>
<dbReference type="SUPFAM" id="SSF55785">
    <property type="entry name" value="PYP-like sensor domain (PAS domain)"/>
    <property type="match status" value="1"/>
</dbReference>
<evidence type="ECO:0000256" key="4">
    <source>
        <dbReference type="ARBA" id="ARBA00022553"/>
    </source>
</evidence>
<keyword evidence="4" id="KW-0597">Phosphoprotein</keyword>